<reference evidence="1 2" key="1">
    <citation type="submission" date="2018-05" db="EMBL/GenBank/DDBJ databases">
        <title>A metagenomic window into the 2 km-deep terrestrial subsurface aquifer revealed taxonomically and functionally diverse microbial community comprising novel uncultured bacterial lineages.</title>
        <authorList>
            <person name="Kadnikov V.V."/>
            <person name="Mardanov A.V."/>
            <person name="Beletsky A.V."/>
            <person name="Banks D."/>
            <person name="Pimenov N.V."/>
            <person name="Frank Y.A."/>
            <person name="Karnachuk O.V."/>
            <person name="Ravin N.V."/>
        </authorList>
    </citation>
    <scope>NUCLEOTIDE SEQUENCE [LARGE SCALE GENOMIC DNA]</scope>
    <source>
        <strain evidence="1">BY</strain>
    </source>
</reference>
<name>A0A2Z4Y821_SUMC1</name>
<accession>A0A2Z4Y821</accession>
<dbReference type="Proteomes" id="UP000262583">
    <property type="component" value="Chromosome"/>
</dbReference>
<sequence>MRRPVFFVLGWIAHAHTCPNGLVVIVDNAASGVGLACLIECEGGQKVQGD</sequence>
<dbReference type="AlphaFoldDB" id="A0A2Z4Y821"/>
<dbReference type="EMBL" id="CP030759">
    <property type="protein sequence ID" value="AXA36802.1"/>
    <property type="molecule type" value="Genomic_DNA"/>
</dbReference>
<evidence type="ECO:0000313" key="2">
    <source>
        <dbReference type="Proteomes" id="UP000262583"/>
    </source>
</evidence>
<evidence type="ECO:0000313" key="1">
    <source>
        <dbReference type="EMBL" id="AXA36802.1"/>
    </source>
</evidence>
<proteinExistence type="predicted"/>
<organism evidence="1 2">
    <name type="scientific">Sumerlaea chitinivorans</name>
    <dbReference type="NCBI Taxonomy" id="2250252"/>
    <lineage>
        <taxon>Bacteria</taxon>
        <taxon>Candidatus Sumerlaeota</taxon>
        <taxon>Candidatus Sumerlaeia</taxon>
        <taxon>Candidatus Sumerlaeales</taxon>
        <taxon>Candidatus Sumerlaeaceae</taxon>
        <taxon>Candidatus Sumerlaea</taxon>
    </lineage>
</organism>
<protein>
    <submittedName>
        <fullName evidence="1">Uncharacterized protein</fullName>
    </submittedName>
</protein>
<dbReference type="KEGG" id="schv:BRCON_2025"/>
<gene>
    <name evidence="1" type="ORF">BRCON_2025</name>
</gene>